<proteinExistence type="predicted"/>
<organism evidence="1 2">
    <name type="scientific">Brumicola pallidula DSM 14239 = ACAM 615</name>
    <dbReference type="NCBI Taxonomy" id="1121922"/>
    <lineage>
        <taxon>Bacteria</taxon>
        <taxon>Pseudomonadati</taxon>
        <taxon>Pseudomonadota</taxon>
        <taxon>Gammaproteobacteria</taxon>
        <taxon>Alteromonadales</taxon>
        <taxon>Alteromonadaceae</taxon>
        <taxon>Brumicola</taxon>
    </lineage>
</organism>
<name>K6ZJW9_9ALTE</name>
<sequence>MPPRTAITLPKVIACVLDILDEWFLQLNIVVRLCLPVYA</sequence>
<evidence type="ECO:0000313" key="2">
    <source>
        <dbReference type="Proteomes" id="UP000006251"/>
    </source>
</evidence>
<protein>
    <submittedName>
        <fullName evidence="1">Uncharacterized protein</fullName>
    </submittedName>
</protein>
<reference evidence="2" key="1">
    <citation type="journal article" date="2014" name="Environ. Microbiol.">
        <title>Comparative genomics of the marine bacterial genus Glaciecola reveals the high degree of genomic diversity and genomic characteristic for cold adaptation.</title>
        <authorList>
            <person name="Qin Q.L."/>
            <person name="Xie B.B."/>
            <person name="Yu Y."/>
            <person name="Shu Y.L."/>
            <person name="Rong J.C."/>
            <person name="Zhang Y.J."/>
            <person name="Zhao D.L."/>
            <person name="Chen X.L."/>
            <person name="Zhang X.Y."/>
            <person name="Chen B."/>
            <person name="Zhou B.C."/>
            <person name="Zhang Y.Z."/>
        </authorList>
    </citation>
    <scope>NUCLEOTIDE SEQUENCE [LARGE SCALE GENOMIC DNA]</scope>
    <source>
        <strain evidence="2">ACAM 615</strain>
    </source>
</reference>
<dbReference type="EMBL" id="BAEQ01000065">
    <property type="protein sequence ID" value="GAC30637.1"/>
    <property type="molecule type" value="Genomic_DNA"/>
</dbReference>
<comment type="caution">
    <text evidence="1">The sequence shown here is derived from an EMBL/GenBank/DDBJ whole genome shotgun (WGS) entry which is preliminary data.</text>
</comment>
<evidence type="ECO:0000313" key="1">
    <source>
        <dbReference type="EMBL" id="GAC30637.1"/>
    </source>
</evidence>
<dbReference type="AlphaFoldDB" id="K6ZJW9"/>
<gene>
    <name evidence="1" type="ORF">GPAL_3797</name>
</gene>
<keyword evidence="2" id="KW-1185">Reference proteome</keyword>
<accession>K6ZJW9</accession>
<dbReference type="Proteomes" id="UP000006251">
    <property type="component" value="Unassembled WGS sequence"/>
</dbReference>